<organism evidence="6 7">
    <name type="scientific">Gordonia jinghuaiqii</name>
    <dbReference type="NCBI Taxonomy" id="2758710"/>
    <lineage>
        <taxon>Bacteria</taxon>
        <taxon>Bacillati</taxon>
        <taxon>Actinomycetota</taxon>
        <taxon>Actinomycetes</taxon>
        <taxon>Mycobacteriales</taxon>
        <taxon>Gordoniaceae</taxon>
        <taxon>Gordonia</taxon>
    </lineage>
</organism>
<feature type="domain" description="Glycosyltransferase 2-like" evidence="5">
    <location>
        <begin position="10"/>
        <end position="116"/>
    </location>
</feature>
<evidence type="ECO:0000313" key="7">
    <source>
        <dbReference type="Proteomes" id="UP000515663"/>
    </source>
</evidence>
<gene>
    <name evidence="6" type="ORF">H1R19_00285</name>
</gene>
<keyword evidence="4 6" id="KW-0808">Transferase</keyword>
<comment type="similarity">
    <text evidence="2">Belongs to the glycosyltransferase 2 family.</text>
</comment>
<dbReference type="EMBL" id="CP059491">
    <property type="protein sequence ID" value="QMT01694.1"/>
    <property type="molecule type" value="Genomic_DNA"/>
</dbReference>
<evidence type="ECO:0000256" key="4">
    <source>
        <dbReference type="ARBA" id="ARBA00022679"/>
    </source>
</evidence>
<dbReference type="InterPro" id="IPR029044">
    <property type="entry name" value="Nucleotide-diphossugar_trans"/>
</dbReference>
<dbReference type="Pfam" id="PF00535">
    <property type="entry name" value="Glycos_transf_2"/>
    <property type="match status" value="2"/>
</dbReference>
<dbReference type="Gene3D" id="3.90.550.10">
    <property type="entry name" value="Spore Coat Polysaccharide Biosynthesis Protein SpsA, Chain A"/>
    <property type="match status" value="2"/>
</dbReference>
<name>A0A7D7LYD1_9ACTN</name>
<protein>
    <submittedName>
        <fullName evidence="6">Glycosyltransferase</fullName>
    </submittedName>
</protein>
<evidence type="ECO:0000259" key="5">
    <source>
        <dbReference type="Pfam" id="PF00535"/>
    </source>
</evidence>
<evidence type="ECO:0000313" key="6">
    <source>
        <dbReference type="EMBL" id="QMT01694.1"/>
    </source>
</evidence>
<dbReference type="SUPFAM" id="SSF53448">
    <property type="entry name" value="Nucleotide-diphospho-sugar transferases"/>
    <property type="match status" value="2"/>
</dbReference>
<comment type="pathway">
    <text evidence="1">Cell wall biogenesis; cell wall polysaccharide biosynthesis.</text>
</comment>
<dbReference type="AlphaFoldDB" id="A0A7D7LYD1"/>
<dbReference type="KEGG" id="gji:H1R19_00285"/>
<proteinExistence type="inferred from homology"/>
<evidence type="ECO:0000256" key="3">
    <source>
        <dbReference type="ARBA" id="ARBA00022676"/>
    </source>
</evidence>
<keyword evidence="3" id="KW-0328">Glycosyltransferase</keyword>
<keyword evidence="7" id="KW-1185">Reference proteome</keyword>
<dbReference type="PANTHER" id="PTHR43179">
    <property type="entry name" value="RHAMNOSYLTRANSFERASE WBBL"/>
    <property type="match status" value="1"/>
</dbReference>
<evidence type="ECO:0000256" key="1">
    <source>
        <dbReference type="ARBA" id="ARBA00004776"/>
    </source>
</evidence>
<dbReference type="Proteomes" id="UP000515663">
    <property type="component" value="Chromosome"/>
</dbReference>
<dbReference type="GO" id="GO:0016757">
    <property type="term" value="F:glycosyltransferase activity"/>
    <property type="evidence" value="ECO:0007669"/>
    <property type="project" value="UniProtKB-KW"/>
</dbReference>
<reference evidence="7" key="1">
    <citation type="submission" date="2020-07" db="EMBL/GenBank/DDBJ databases">
        <title>novel species isolated from the respiratory tract of Marmot.</title>
        <authorList>
            <person name="Zhang G."/>
        </authorList>
    </citation>
    <scope>NUCLEOTIDE SEQUENCE [LARGE SCALE GENOMIC DNA]</scope>
    <source>
        <strain evidence="7">686</strain>
    </source>
</reference>
<dbReference type="InterPro" id="IPR001173">
    <property type="entry name" value="Glyco_trans_2-like"/>
</dbReference>
<evidence type="ECO:0000256" key="2">
    <source>
        <dbReference type="ARBA" id="ARBA00006739"/>
    </source>
</evidence>
<dbReference type="RefSeq" id="WP_219850296.1">
    <property type="nucleotide sequence ID" value="NZ_CP059491.1"/>
</dbReference>
<dbReference type="PANTHER" id="PTHR43179:SF12">
    <property type="entry name" value="GALACTOFURANOSYLTRANSFERASE GLFT2"/>
    <property type="match status" value="1"/>
</dbReference>
<sequence>MSTGHTTVAVIAAFEPSRELLESVEITLQQTDSVIIVDDGSPSLAASPQGAVRTVLDECAAAGATVLENPTNQGIAHALNRGVREALARGADTVLTLDQDTHLGPDYVRRAVDHLALAASLGVTDAMASPAFINDDVAPFWFAEKGLTLAFEPLQSGLVISRGLFEKIGLFDEDLFIDCVETEFYLRARAAGGSALIVPGNRIRHSLGRSATWTPPRPLRWMLRGRGAGAAIEFTEDAPFRHYYIARNRSVMYRRYARTEPLWTSASIAKDVIARGRAMLIGTDRLSRVYLTAAGLRAAAKGETGRIPERTLQRAARLRAGLSRPAGSHGGTTPVGERYEDTERPLPELVSVVIPVRNGVHVIDHQLEALAAQTYPRPFEVIIADNGSTDGLRAHIENHPLRERLRMTWTDASQRRGGSQGRNMGVAASSGDFIAFCDGDDWAYPDWLTELTAVATRAAAVGGALETHTLNSDEVRSWRHVLEPDEPYHVPGFMRVHPTCNFGVWREWFDRVGGFDLEYDRGAEDSDFAIRVQLAGGTMVLAPKALVAYRLRDSLAGIWDQSVMCGEGDARLYADYRHYGMPRRPWYATVDVLLYLLIRNPLLPTAITRAPLGRWLFLAGNLVGRIKGSIQFRCYYV</sequence>
<accession>A0A7D7LYD1</accession>
<feature type="domain" description="Glycosyltransferase 2-like" evidence="5">
    <location>
        <begin position="351"/>
        <end position="510"/>
    </location>
</feature>